<feature type="compositionally biased region" description="Low complexity" evidence="7">
    <location>
        <begin position="476"/>
        <end position="486"/>
    </location>
</feature>
<dbReference type="GO" id="GO:0005506">
    <property type="term" value="F:iron ion binding"/>
    <property type="evidence" value="ECO:0007669"/>
    <property type="project" value="InterPro"/>
</dbReference>
<evidence type="ECO:0000256" key="1">
    <source>
        <dbReference type="ARBA" id="ARBA00008751"/>
    </source>
</evidence>
<dbReference type="CDD" id="cd03542">
    <property type="entry name" value="Rieske_RO_Alpha_HBDO"/>
    <property type="match status" value="1"/>
</dbReference>
<name>A0A5R9AQ14_9MICC</name>
<evidence type="ECO:0000256" key="5">
    <source>
        <dbReference type="ARBA" id="ARBA00023004"/>
    </source>
</evidence>
<keyword evidence="3" id="KW-0479">Metal-binding</keyword>
<dbReference type="SUPFAM" id="SSF55961">
    <property type="entry name" value="Bet v1-like"/>
    <property type="match status" value="1"/>
</dbReference>
<dbReference type="GO" id="GO:0018623">
    <property type="term" value="F:benzoate 1,2-dioxygenase activity"/>
    <property type="evidence" value="ECO:0007669"/>
    <property type="project" value="UniProtKB-EC"/>
</dbReference>
<evidence type="ECO:0000313" key="10">
    <source>
        <dbReference type="Proteomes" id="UP000306544"/>
    </source>
</evidence>
<dbReference type="InterPro" id="IPR001663">
    <property type="entry name" value="Rng_hydr_dOase-A"/>
</dbReference>
<dbReference type="OrthoDB" id="5243643at2"/>
<evidence type="ECO:0000259" key="8">
    <source>
        <dbReference type="PROSITE" id="PS51296"/>
    </source>
</evidence>
<dbReference type="Pfam" id="PF00355">
    <property type="entry name" value="Rieske"/>
    <property type="match status" value="1"/>
</dbReference>
<feature type="region of interest" description="Disordered" evidence="7">
    <location>
        <begin position="466"/>
        <end position="486"/>
    </location>
</feature>
<dbReference type="GO" id="GO:0004497">
    <property type="term" value="F:monooxygenase activity"/>
    <property type="evidence" value="ECO:0007669"/>
    <property type="project" value="UniProtKB-ARBA"/>
</dbReference>
<dbReference type="PANTHER" id="PTHR43756:SF1">
    <property type="entry name" value="3-PHENYLPROPIONATE_CINNAMIC ACID DIOXYGENASE SUBUNIT ALPHA"/>
    <property type="match status" value="1"/>
</dbReference>
<dbReference type="GO" id="GO:0051537">
    <property type="term" value="F:2 iron, 2 sulfur cluster binding"/>
    <property type="evidence" value="ECO:0007669"/>
    <property type="project" value="UniProtKB-KW"/>
</dbReference>
<evidence type="ECO:0000256" key="4">
    <source>
        <dbReference type="ARBA" id="ARBA00023002"/>
    </source>
</evidence>
<evidence type="ECO:0000256" key="3">
    <source>
        <dbReference type="ARBA" id="ARBA00022723"/>
    </source>
</evidence>
<comment type="similarity">
    <text evidence="1">Belongs to the bacterial ring-hydroxylating dioxygenase alpha subunit family.</text>
</comment>
<keyword evidence="5" id="KW-0408">Iron</keyword>
<evidence type="ECO:0000256" key="6">
    <source>
        <dbReference type="ARBA" id="ARBA00023014"/>
    </source>
</evidence>
<dbReference type="PRINTS" id="PR00090">
    <property type="entry name" value="RNGDIOXGNASE"/>
</dbReference>
<dbReference type="InterPro" id="IPR017639">
    <property type="entry name" value="Benzo_1-2-diOase_lsu"/>
</dbReference>
<keyword evidence="4 9" id="KW-0560">Oxidoreductase</keyword>
<sequence length="486" mass="54994">MVGVPSSGGSQPPHPRHRRPVLTDTLAFSAEARELIDNGVQEKPEEGLHRVNRQIFTDEEIFELEMKHIFEGNWVYLAHETQIPEIGDYFTTYIGRQPVVITRDKQGQLNCLINACAHRGAMLCRRKTDNRTTFTCPFHGWTFRNSGELLKVKDGRNGGYPEQFNKAGSHDMTKVARFESYRGFLFGSLNDDVVPLEEHLGDTRTIIDSIVDQSPEGLEVLKGATTYTYDGNWKLQAENGADGYHVTSVHWNYAATTARRKSGESKNDTKAMDAGGWGKVSGGFYSFPYGHLLLWQEWTNPEDRSLWAERERLVTEYGETMANFMTNISRNLCLYPNVYLMDQFSSQIRHYRPISAHKTEVTTFCIAPKGEPQEARANRIRQYEDFFNATGMATPDDLEEFRSAQKTYQATAAQWNDMSRGQAHQIEGPDEQAAALGMNPIASGAKTEDEGLYPIQHAYWQETMRQALEEEDRKAQAAAPPANAAR</sequence>
<dbReference type="InterPro" id="IPR036922">
    <property type="entry name" value="Rieske_2Fe-2S_sf"/>
</dbReference>
<evidence type="ECO:0000313" key="9">
    <source>
        <dbReference type="EMBL" id="TLP79975.1"/>
    </source>
</evidence>
<dbReference type="NCBIfam" id="TIGR03229">
    <property type="entry name" value="benzo_1_2_benA"/>
    <property type="match status" value="1"/>
</dbReference>
<comment type="caution">
    <text evidence="9">The sequence shown here is derived from an EMBL/GenBank/DDBJ whole genome shotgun (WGS) entry which is preliminary data.</text>
</comment>
<keyword evidence="10" id="KW-1185">Reference proteome</keyword>
<dbReference type="CDD" id="cd08879">
    <property type="entry name" value="RHO_alpha_C_AntDO-like"/>
    <property type="match status" value="1"/>
</dbReference>
<dbReference type="Gene3D" id="3.90.380.10">
    <property type="entry name" value="Naphthalene 1,2-dioxygenase Alpha Subunit, Chain A, domain 1"/>
    <property type="match status" value="1"/>
</dbReference>
<dbReference type="Gene3D" id="2.102.10.10">
    <property type="entry name" value="Rieske [2Fe-2S] iron-sulphur domain"/>
    <property type="match status" value="1"/>
</dbReference>
<dbReference type="AlphaFoldDB" id="A0A5R9AQ14"/>
<keyword evidence="2" id="KW-0001">2Fe-2S</keyword>
<dbReference type="PANTHER" id="PTHR43756">
    <property type="entry name" value="CHOLINE MONOOXYGENASE, CHLOROPLASTIC"/>
    <property type="match status" value="1"/>
</dbReference>
<dbReference type="SUPFAM" id="SSF50022">
    <property type="entry name" value="ISP domain"/>
    <property type="match status" value="1"/>
</dbReference>
<dbReference type="Proteomes" id="UP000306544">
    <property type="component" value="Unassembled WGS sequence"/>
</dbReference>
<evidence type="ECO:0000256" key="2">
    <source>
        <dbReference type="ARBA" id="ARBA00022714"/>
    </source>
</evidence>
<dbReference type="PROSITE" id="PS51296">
    <property type="entry name" value="RIESKE"/>
    <property type="match status" value="1"/>
</dbReference>
<organism evidence="9 10">
    <name type="scientific">Nesterenkonia sphaerica</name>
    <dbReference type="NCBI Taxonomy" id="1804988"/>
    <lineage>
        <taxon>Bacteria</taxon>
        <taxon>Bacillati</taxon>
        <taxon>Actinomycetota</taxon>
        <taxon>Actinomycetes</taxon>
        <taxon>Micrococcales</taxon>
        <taxon>Micrococcaceae</taxon>
        <taxon>Nesterenkonia</taxon>
    </lineage>
</organism>
<reference evidence="9 10" key="1">
    <citation type="submission" date="2019-05" db="EMBL/GenBank/DDBJ databases">
        <title>Nesterenkonia sp. GY239, isolated from the Southern Atlantic Ocean.</title>
        <authorList>
            <person name="Zhang G."/>
        </authorList>
    </citation>
    <scope>NUCLEOTIDE SEQUENCE [LARGE SCALE GENOMIC DNA]</scope>
    <source>
        <strain evidence="9 10">GY239</strain>
    </source>
</reference>
<dbReference type="InterPro" id="IPR017941">
    <property type="entry name" value="Rieske_2Fe-2S"/>
</dbReference>
<evidence type="ECO:0000256" key="7">
    <source>
        <dbReference type="SAM" id="MobiDB-lite"/>
    </source>
</evidence>
<keyword evidence="6" id="KW-0411">Iron-sulfur</keyword>
<accession>A0A5R9AQ14</accession>
<gene>
    <name evidence="9" type="primary">benA</name>
    <name evidence="9" type="ORF">FEF27_00895</name>
</gene>
<keyword evidence="9" id="KW-0223">Dioxygenase</keyword>
<feature type="domain" description="Rieske" evidence="8">
    <location>
        <begin position="75"/>
        <end position="157"/>
    </location>
</feature>
<dbReference type="EMBL" id="VAWA01000001">
    <property type="protein sequence ID" value="TLP79975.1"/>
    <property type="molecule type" value="Genomic_DNA"/>
</dbReference>
<protein>
    <submittedName>
        <fullName evidence="9">Benzoate 1,2-dioxygenase large subunit</fullName>
        <ecNumber evidence="9">1.14.12.10</ecNumber>
    </submittedName>
</protein>
<dbReference type="EC" id="1.14.12.10" evidence="9"/>
<proteinExistence type="inferred from homology"/>
<dbReference type="Pfam" id="PF00848">
    <property type="entry name" value="Ring_hydroxyl_A"/>
    <property type="match status" value="1"/>
</dbReference>
<dbReference type="InterPro" id="IPR015879">
    <property type="entry name" value="Ring_hydroxy_dOase_asu_C_dom"/>
</dbReference>
<feature type="region of interest" description="Disordered" evidence="7">
    <location>
        <begin position="1"/>
        <end position="20"/>
    </location>
</feature>